<feature type="domain" description="BIG2" evidence="1">
    <location>
        <begin position="1355"/>
        <end position="1435"/>
    </location>
</feature>
<accession>A0A1F4TIC1</accession>
<evidence type="ECO:0000259" key="1">
    <source>
        <dbReference type="SMART" id="SM00635"/>
    </source>
</evidence>
<name>A0A1F4TIC1_UNCSA</name>
<dbReference type="SMART" id="SM00635">
    <property type="entry name" value="BID_2"/>
    <property type="match status" value="4"/>
</dbReference>
<comment type="caution">
    <text evidence="2">The sequence shown here is derived from an EMBL/GenBank/DDBJ whole genome shotgun (WGS) entry which is preliminary data.</text>
</comment>
<dbReference type="Gene3D" id="2.60.40.4070">
    <property type="match status" value="1"/>
</dbReference>
<dbReference type="EMBL" id="MEUI01000050">
    <property type="protein sequence ID" value="OGC32475.1"/>
    <property type="molecule type" value="Genomic_DNA"/>
</dbReference>
<proteinExistence type="predicted"/>
<dbReference type="InterPro" id="IPR003343">
    <property type="entry name" value="Big_2"/>
</dbReference>
<feature type="domain" description="BIG2" evidence="1">
    <location>
        <begin position="1440"/>
        <end position="1520"/>
    </location>
</feature>
<feature type="domain" description="BIG2" evidence="1">
    <location>
        <begin position="889"/>
        <end position="970"/>
    </location>
</feature>
<evidence type="ECO:0000313" key="3">
    <source>
        <dbReference type="Proteomes" id="UP000177309"/>
    </source>
</evidence>
<evidence type="ECO:0000313" key="2">
    <source>
        <dbReference type="EMBL" id="OGC32475.1"/>
    </source>
</evidence>
<organism evidence="2 3">
    <name type="scientific">candidate division WOR-1 bacterium RIFOXYC2_FULL_41_25</name>
    <dbReference type="NCBI Taxonomy" id="1802586"/>
    <lineage>
        <taxon>Bacteria</taxon>
        <taxon>Bacillati</taxon>
        <taxon>Saganbacteria</taxon>
    </lineage>
</organism>
<protein>
    <recommendedName>
        <fullName evidence="1">BIG2 domain-containing protein</fullName>
    </recommendedName>
</protein>
<dbReference type="Proteomes" id="UP000177309">
    <property type="component" value="Unassembled WGS sequence"/>
</dbReference>
<gene>
    <name evidence="2" type="ORF">A2462_00215</name>
</gene>
<dbReference type="Gene3D" id="2.60.40.1080">
    <property type="match status" value="5"/>
</dbReference>
<sequence>MKTKLTKLILIVLGLIVFFPAVATAKSFLGPVDFTATGTSPAKASLRFLAFTNSDESHVVTEKFAYLYTVTSGQGNWQFDTGNLDLAATSFTTYFYDTGSDLMTFETYPVDDSVMPYHKSIDLQIKANVTPPVLNPPLLDNGVTSLSWTGSGAGSYKIYRSSVNNGRYRLVIDNIPGSATSIQEVSPQLLGQDDFYYLLVQVFANGLRVPSKGIKAVRLDKDFLAVDITPPPPAISLYVNQSISLEAVASYWVYPPAPASSYSTTEVVTSLVTWEALGGVGTIGATGVFTAEAAGSGYVKASYTSGNPNKILRSQTVPVEVLPIKLQSISLIPATAEIISGQTKKFNVVATYNDNSTAEVGNKSKHAPPINDYCTFEVIPIVGSNVVTVTSSGEISANKVGVIKLKAYYTFKQITKVDTATVTVEPNLLDHVIVEPGGSLYLMVGETVNLTVEGYDLNDNKINPANVSYNWQFAGGSPATATTKDIFFTAGQTGFYTQESTVTAPGIGIGNYISKVASPEMIIDDTKFIKLENLAAQALYGTADPFDVRLSYYFKPNEIISTAVTWEVKPTAGGTVEQLASSGTDRFNFIPWKKGSAEIVAYFDGLVTSEIITIDATVSAISIVPSPATIVAGQLTTLEVTLYHIEGSTSAGRTLCDWDLVGQAGWNDPVDGEIYLTQTGTDTLEVNYTSKVLGQEKITAETAVTIIHGDFAKLRINPASASMSSGDKLTLTSEATDAWDNPIDIGTVGHSWTLAGGTPLTSTDRVVTYEAGATAGQYTISLTGNLNTTSVSTTAAVQVDAVQSISIQSLNSSLVYGTGDEFDVRAVYQYASPGKVQAGVTFEVTNGIGTVITEGASSFKFNPLKSGTGNVIAYYAGKVSIEALTVTATVTAISIVPSTATIRAGELTTFEATLYYADGTFTTAGRTLCDWKLPMSPFISVSNGQVTLTTTGTGTIEASYSSKLLGQAKVITSTIFVVGVGNLNSLNIIPQNQIAQTGGTIQFTIEAFDVWNNKIDTKTLNQDWKTTGTNAITSVGTFTAGSLPGTYQITVTAEADGYSAGNSTGITVYSPVYSLNSIAILPQANKIDINHKTTTFEVWGSYAVIGQRLITTEVSWQVIPAEVGTIEALAGKFTFIPNKAGQCTVEVTHKGILKDIATVDVTIDLLAVSLEASSTTLRIGEKRKFDLIAYYNDQTSKNVSNSSDCNWQILPSWSTLASITSTGEVLAKAAGTPAPIVQVSYSYNGTGIVTKTATAILNILPPATLSSINIVPASASLIAGTARTFKVVASYSDQSTQEVAAACQWSLDPAHVGKIVSGEVLVTIVGNGKATVTATYEYKSKSTTATAALQISPAVLNSITVTSAATSVAVGGQVQFTAAGRDLYGNIVSVPPSWKTSGGSISSSGLLTAPAVKGSVSKIRVEANSGSIVGTREVTLLAGDLTTITLSSSTTEVAAGKTLIFTVAGQDSLGNPAAVDSNQCQWTVSAGKILPNGILIAPINPGQITVTASYAAGVFANQLITVVPDILSSTEVTPLNPIVLPAQQINFVAGGYDQYSNLVTLESFTYTASSQAGTYNVTRNLVDSRNNLTKIAQTSLTVQPGTLKTIIVTPAVVTIEAGGSQQFSAVGYDQYNNKISGLIFTCSSSLGNSSLIKTTGKTQAGNYTLTVSSLGVSAQAMIVVKQKLKEIYYPATVYSHNKKSSQAHLGLVPQAVDINDQPYDLTGQKITYFVTGQQYGNSIDEQGNFTGGISEGAYTVTATLTVGTQTYTASANVYVNIDSPKITLTIDGKELKAGDIIGQQPKIKIAISDGNLIKEINVSFDGVEASAATLKASALDQAEVMATYTAANDLTPGEHTILVVAKDSLGSVSSVSISGLKVYSASVISGTPMNYPNPFKPSSEQTTINYTLTKDSDIRIYIYDLARRLVYSQAYTAGVNGGKLGENEITWNGKDTFSEIVANGVYVYLITSDGKVIGSGEISVFE</sequence>
<feature type="domain" description="BIG2" evidence="1">
    <location>
        <begin position="1264"/>
        <end position="1346"/>
    </location>
</feature>
<reference evidence="2 3" key="1">
    <citation type="journal article" date="2016" name="Nat. Commun.">
        <title>Thousands of microbial genomes shed light on interconnected biogeochemical processes in an aquifer system.</title>
        <authorList>
            <person name="Anantharaman K."/>
            <person name="Brown C.T."/>
            <person name="Hug L.A."/>
            <person name="Sharon I."/>
            <person name="Castelle C.J."/>
            <person name="Probst A.J."/>
            <person name="Thomas B.C."/>
            <person name="Singh A."/>
            <person name="Wilkins M.J."/>
            <person name="Karaoz U."/>
            <person name="Brodie E.L."/>
            <person name="Williams K.H."/>
            <person name="Hubbard S.S."/>
            <person name="Banfield J.F."/>
        </authorList>
    </citation>
    <scope>NUCLEOTIDE SEQUENCE [LARGE SCALE GENOMIC DNA]</scope>
</reference>